<reference evidence="1 2" key="1">
    <citation type="submission" date="2024-01" db="EMBL/GenBank/DDBJ databases">
        <title>Genome assemblies of Stephania.</title>
        <authorList>
            <person name="Yang L."/>
        </authorList>
    </citation>
    <scope>NUCLEOTIDE SEQUENCE [LARGE SCALE GENOMIC DNA]</scope>
    <source>
        <strain evidence="1">YNDBR</strain>
        <tissue evidence="1">Leaf</tissue>
    </source>
</reference>
<protein>
    <submittedName>
        <fullName evidence="1">Uncharacterized protein</fullName>
    </submittedName>
</protein>
<dbReference type="Proteomes" id="UP001420932">
    <property type="component" value="Unassembled WGS sequence"/>
</dbReference>
<dbReference type="EMBL" id="JBBNAF010000001">
    <property type="protein sequence ID" value="KAK9169439.1"/>
    <property type="molecule type" value="Genomic_DNA"/>
</dbReference>
<comment type="caution">
    <text evidence="1">The sequence shown here is derived from an EMBL/GenBank/DDBJ whole genome shotgun (WGS) entry which is preliminary data.</text>
</comment>
<proteinExistence type="predicted"/>
<accession>A0AAP0LI39</accession>
<gene>
    <name evidence="1" type="ORF">Syun_001579</name>
</gene>
<sequence length="51" mass="5758">MNNNRGRSSICLRSKDNRSRVNINTSTRFFVKNNPLPGLPRDIAILKTASI</sequence>
<organism evidence="1 2">
    <name type="scientific">Stephania yunnanensis</name>
    <dbReference type="NCBI Taxonomy" id="152371"/>
    <lineage>
        <taxon>Eukaryota</taxon>
        <taxon>Viridiplantae</taxon>
        <taxon>Streptophyta</taxon>
        <taxon>Embryophyta</taxon>
        <taxon>Tracheophyta</taxon>
        <taxon>Spermatophyta</taxon>
        <taxon>Magnoliopsida</taxon>
        <taxon>Ranunculales</taxon>
        <taxon>Menispermaceae</taxon>
        <taxon>Menispermoideae</taxon>
        <taxon>Cissampelideae</taxon>
        <taxon>Stephania</taxon>
    </lineage>
</organism>
<name>A0AAP0LI39_9MAGN</name>
<evidence type="ECO:0000313" key="1">
    <source>
        <dbReference type="EMBL" id="KAK9169439.1"/>
    </source>
</evidence>
<evidence type="ECO:0000313" key="2">
    <source>
        <dbReference type="Proteomes" id="UP001420932"/>
    </source>
</evidence>
<keyword evidence="2" id="KW-1185">Reference proteome</keyword>
<dbReference type="AlphaFoldDB" id="A0AAP0LI39"/>